<name>A0A1A6BLV3_MYCGO</name>
<protein>
    <submittedName>
        <fullName evidence="1">Disease resistance protein</fullName>
    </submittedName>
</protein>
<dbReference type="InterPro" id="IPR011990">
    <property type="entry name" value="TPR-like_helical_dom_sf"/>
</dbReference>
<dbReference type="EMBL" id="MAEM01000084">
    <property type="protein sequence ID" value="OBS03315.1"/>
    <property type="molecule type" value="Genomic_DNA"/>
</dbReference>
<evidence type="ECO:0000313" key="4">
    <source>
        <dbReference type="Proteomes" id="UP000193928"/>
    </source>
</evidence>
<keyword evidence="4" id="KW-1185">Reference proteome</keyword>
<dbReference type="AlphaFoldDB" id="A0A1A6BLV3"/>
<dbReference type="Gene3D" id="1.25.40.10">
    <property type="entry name" value="Tetratricopeptide repeat domain"/>
    <property type="match status" value="1"/>
</dbReference>
<accession>A0A1A6BLV3</accession>
<gene>
    <name evidence="1" type="ORF">A9W98_10185</name>
    <name evidence="2" type="ORF">AWC08_30670</name>
</gene>
<reference evidence="1 3" key="2">
    <citation type="submission" date="2016-06" db="EMBL/GenBank/DDBJ databases">
        <authorList>
            <person name="Kjaerup R.B."/>
            <person name="Dalgaard T.S."/>
            <person name="Juul-Madsen H.R."/>
        </authorList>
    </citation>
    <scope>NUCLEOTIDE SEQUENCE [LARGE SCALE GENOMIC DNA]</scope>
    <source>
        <strain evidence="1 3">1245752.6</strain>
    </source>
</reference>
<evidence type="ECO:0000313" key="1">
    <source>
        <dbReference type="EMBL" id="OBS03315.1"/>
    </source>
</evidence>
<sequence length="270" mass="28522">MLQQGRGSIEQALHAVPAKSSAQRLHAVNAVAELAVLQVDMPTLIARQAEARELLASVTDHNALAHFYANEAALALLTGQLDRSQTFAQQSLAGSDDTSVKIYALLVMIGASAAANDAHTAVVHAEQGLALSDARGHDIVLRTYLLAALALSRLALGDLDQAEHAVREGIQLSRMIKDTVTCATFLETASWIAAARQEPWRAAVLMAAAGAIGRAAGATGAVSARVGPFHESCERQVREQLSPTDYRAATSEGRFLSLDQATAIVLDEPD</sequence>
<dbReference type="Proteomes" id="UP000093757">
    <property type="component" value="Unassembled WGS sequence"/>
</dbReference>
<organism evidence="1 3">
    <name type="scientific">Mycobacterium gordonae</name>
    <dbReference type="NCBI Taxonomy" id="1778"/>
    <lineage>
        <taxon>Bacteria</taxon>
        <taxon>Bacillati</taxon>
        <taxon>Actinomycetota</taxon>
        <taxon>Actinomycetes</taxon>
        <taxon>Mycobacteriales</taxon>
        <taxon>Mycobacteriaceae</taxon>
        <taxon>Mycobacterium</taxon>
    </lineage>
</organism>
<proteinExistence type="predicted"/>
<dbReference type="Proteomes" id="UP000193928">
    <property type="component" value="Unassembled WGS sequence"/>
</dbReference>
<comment type="caution">
    <text evidence="1">The sequence shown here is derived from an EMBL/GenBank/DDBJ whole genome shotgun (WGS) entry which is preliminary data.</text>
</comment>
<evidence type="ECO:0000313" key="3">
    <source>
        <dbReference type="Proteomes" id="UP000093757"/>
    </source>
</evidence>
<dbReference type="EMBL" id="LQOY01000149">
    <property type="protein sequence ID" value="ORV79466.1"/>
    <property type="molecule type" value="Genomic_DNA"/>
</dbReference>
<reference evidence="2 4" key="1">
    <citation type="submission" date="2016-01" db="EMBL/GenBank/DDBJ databases">
        <title>The new phylogeny of the genus Mycobacterium.</title>
        <authorList>
            <person name="Tarcisio F."/>
            <person name="Conor M."/>
            <person name="Antonella G."/>
            <person name="Elisabetta G."/>
            <person name="Giulia F.S."/>
            <person name="Sara T."/>
            <person name="Anna F."/>
            <person name="Clotilde B."/>
            <person name="Roberto B."/>
            <person name="Veronica D.S."/>
            <person name="Fabio R."/>
            <person name="Monica P."/>
            <person name="Olivier J."/>
            <person name="Enrico T."/>
            <person name="Nicola S."/>
        </authorList>
    </citation>
    <scope>NUCLEOTIDE SEQUENCE [LARGE SCALE GENOMIC DNA]</scope>
    <source>
        <strain evidence="2 4">DSM 44160</strain>
    </source>
</reference>
<evidence type="ECO:0000313" key="2">
    <source>
        <dbReference type="EMBL" id="ORV79466.1"/>
    </source>
</evidence>